<dbReference type="InterPro" id="IPR050351">
    <property type="entry name" value="BphY/WalK/GraS-like"/>
</dbReference>
<dbReference type="PANTHER" id="PTHR42878">
    <property type="entry name" value="TWO-COMPONENT HISTIDINE KINASE"/>
    <property type="match status" value="1"/>
</dbReference>
<dbReference type="InterPro" id="IPR035965">
    <property type="entry name" value="PAS-like_dom_sf"/>
</dbReference>
<dbReference type="Gene3D" id="3.30.565.10">
    <property type="entry name" value="Histidine kinase-like ATPase, C-terminal domain"/>
    <property type="match status" value="1"/>
</dbReference>
<dbReference type="PRINTS" id="PR00344">
    <property type="entry name" value="BCTRLSENSOR"/>
</dbReference>
<dbReference type="InterPro" id="IPR036097">
    <property type="entry name" value="HisK_dim/P_sf"/>
</dbReference>
<dbReference type="Proteomes" id="UP000248745">
    <property type="component" value="Unassembled WGS sequence"/>
</dbReference>
<comment type="caution">
    <text evidence="8">The sequence shown here is derived from an EMBL/GenBank/DDBJ whole genome shotgun (WGS) entry which is preliminary data.</text>
</comment>
<dbReference type="EMBL" id="QKTW01000013">
    <property type="protein sequence ID" value="PZF73355.1"/>
    <property type="molecule type" value="Genomic_DNA"/>
</dbReference>
<dbReference type="RefSeq" id="WP_110998418.1">
    <property type="nucleotide sequence ID" value="NZ_QKTW01000013.1"/>
</dbReference>
<evidence type="ECO:0000256" key="2">
    <source>
        <dbReference type="ARBA" id="ARBA00012438"/>
    </source>
</evidence>
<gene>
    <name evidence="8" type="ORF">DN068_08165</name>
</gene>
<dbReference type="EC" id="2.7.13.3" evidence="2"/>
<evidence type="ECO:0000256" key="6">
    <source>
        <dbReference type="SAM" id="Coils"/>
    </source>
</evidence>
<proteinExistence type="predicted"/>
<dbReference type="Pfam" id="PF00512">
    <property type="entry name" value="HisKA"/>
    <property type="match status" value="1"/>
</dbReference>
<dbReference type="InterPro" id="IPR036890">
    <property type="entry name" value="HATPase_C_sf"/>
</dbReference>
<dbReference type="SMART" id="SM00388">
    <property type="entry name" value="HisKA"/>
    <property type="match status" value="1"/>
</dbReference>
<reference evidence="8 9" key="1">
    <citation type="submission" date="2018-06" db="EMBL/GenBank/DDBJ databases">
        <title>Mucibacter soli gen. nov., sp. nov., a new member of the family Chitinophagaceae producing mucin.</title>
        <authorList>
            <person name="Kim M.-K."/>
            <person name="Park S."/>
            <person name="Kim T.-S."/>
            <person name="Joung Y."/>
            <person name="Han J.-H."/>
            <person name="Kim S.B."/>
        </authorList>
    </citation>
    <scope>NUCLEOTIDE SEQUENCE [LARGE SCALE GENOMIC DNA]</scope>
    <source>
        <strain evidence="8 9">R1-15</strain>
    </source>
</reference>
<dbReference type="PANTHER" id="PTHR42878:SF15">
    <property type="entry name" value="BACTERIOPHYTOCHROME"/>
    <property type="match status" value="1"/>
</dbReference>
<keyword evidence="6" id="KW-0175">Coiled coil</keyword>
<dbReference type="SUPFAM" id="SSF55785">
    <property type="entry name" value="PYP-like sensor domain (PAS domain)"/>
    <property type="match status" value="1"/>
</dbReference>
<dbReference type="InterPro" id="IPR005467">
    <property type="entry name" value="His_kinase_dom"/>
</dbReference>
<protein>
    <recommendedName>
        <fullName evidence="2">histidine kinase</fullName>
        <ecNumber evidence="2">2.7.13.3</ecNumber>
    </recommendedName>
</protein>
<dbReference type="Gene3D" id="3.30.450.20">
    <property type="entry name" value="PAS domain"/>
    <property type="match status" value="1"/>
</dbReference>
<dbReference type="InterPro" id="IPR003661">
    <property type="entry name" value="HisK_dim/P_dom"/>
</dbReference>
<dbReference type="FunFam" id="3.30.565.10:FF:000006">
    <property type="entry name" value="Sensor histidine kinase WalK"/>
    <property type="match status" value="1"/>
</dbReference>
<dbReference type="Pfam" id="PF02518">
    <property type="entry name" value="HATPase_c"/>
    <property type="match status" value="1"/>
</dbReference>
<dbReference type="SUPFAM" id="SSF47384">
    <property type="entry name" value="Homodimeric domain of signal transducing histidine kinase"/>
    <property type="match status" value="1"/>
</dbReference>
<dbReference type="GO" id="GO:0000156">
    <property type="term" value="F:phosphorelay response regulator activity"/>
    <property type="evidence" value="ECO:0007669"/>
    <property type="project" value="TreeGrafter"/>
</dbReference>
<evidence type="ECO:0000256" key="1">
    <source>
        <dbReference type="ARBA" id="ARBA00000085"/>
    </source>
</evidence>
<keyword evidence="3" id="KW-0597">Phosphoprotein</keyword>
<sequence>MKQNGEVYTGIAYNNQPYFEMTRELSVLKQMASMISSLVWVCDVQQNSVVFVSPRVEAQLGWTDMTNVPAMQFWNHILPKGDQVAIMTIADAAMTNAEYTDQPLQCSLKHRDGTSIPYAVRCSLFKTADAGDVLVFTAEKTETVEQLEKAHQDIEEKMAAQLEELNRSNQELEEFAYVASHDLQEPLRKISTFSGRIQSKYGDLLQNEGKMYLDRILVATEDMRTLIDNLLDFSRVIRADHTVSTVNLSAVVHDVVRDLELVIEETNTTITQGDLPKITGVTVQMKQLFTNIINNAIKFRKKDTPVHIDIQQGSVSAEEVARWNLLPEKKYFKITIADNGIGFEDEYAERIFKIFQRLHGKAEYPGSGIGLAICKKIVDYHQGRIYAENIAGQGARFTIILPEKTEKTNH</sequence>
<organism evidence="8 9">
    <name type="scientific">Taibaiella soli</name>
    <dbReference type="NCBI Taxonomy" id="1649169"/>
    <lineage>
        <taxon>Bacteria</taxon>
        <taxon>Pseudomonadati</taxon>
        <taxon>Bacteroidota</taxon>
        <taxon>Chitinophagia</taxon>
        <taxon>Chitinophagales</taxon>
        <taxon>Chitinophagaceae</taxon>
        <taxon>Taibaiella</taxon>
    </lineage>
</organism>
<evidence type="ECO:0000256" key="5">
    <source>
        <dbReference type="ARBA" id="ARBA00022777"/>
    </source>
</evidence>
<dbReference type="InterPro" id="IPR003594">
    <property type="entry name" value="HATPase_dom"/>
</dbReference>
<dbReference type="PROSITE" id="PS50109">
    <property type="entry name" value="HIS_KIN"/>
    <property type="match status" value="1"/>
</dbReference>
<keyword evidence="5" id="KW-0418">Kinase</keyword>
<dbReference type="Gene3D" id="1.10.287.130">
    <property type="match status" value="1"/>
</dbReference>
<feature type="domain" description="Histidine kinase" evidence="7">
    <location>
        <begin position="178"/>
        <end position="405"/>
    </location>
</feature>
<evidence type="ECO:0000259" key="7">
    <source>
        <dbReference type="PROSITE" id="PS50109"/>
    </source>
</evidence>
<dbReference type="CDD" id="cd00082">
    <property type="entry name" value="HisKA"/>
    <property type="match status" value="1"/>
</dbReference>
<feature type="coiled-coil region" evidence="6">
    <location>
        <begin position="137"/>
        <end position="175"/>
    </location>
</feature>
<dbReference type="AlphaFoldDB" id="A0A2W2AD33"/>
<dbReference type="OrthoDB" id="9124519at2"/>
<keyword evidence="9" id="KW-1185">Reference proteome</keyword>
<accession>A0A2W2AD33</accession>
<evidence type="ECO:0000256" key="3">
    <source>
        <dbReference type="ARBA" id="ARBA00022553"/>
    </source>
</evidence>
<name>A0A2W2AD33_9BACT</name>
<comment type="catalytic activity">
    <reaction evidence="1">
        <text>ATP + protein L-histidine = ADP + protein N-phospho-L-histidine.</text>
        <dbReference type="EC" id="2.7.13.3"/>
    </reaction>
</comment>
<dbReference type="GO" id="GO:0000155">
    <property type="term" value="F:phosphorelay sensor kinase activity"/>
    <property type="evidence" value="ECO:0007669"/>
    <property type="project" value="InterPro"/>
</dbReference>
<evidence type="ECO:0000256" key="4">
    <source>
        <dbReference type="ARBA" id="ARBA00022679"/>
    </source>
</evidence>
<dbReference type="SMART" id="SM00387">
    <property type="entry name" value="HATPase_c"/>
    <property type="match status" value="1"/>
</dbReference>
<dbReference type="InterPro" id="IPR004358">
    <property type="entry name" value="Sig_transdc_His_kin-like_C"/>
</dbReference>
<evidence type="ECO:0000313" key="9">
    <source>
        <dbReference type="Proteomes" id="UP000248745"/>
    </source>
</evidence>
<dbReference type="GO" id="GO:0007234">
    <property type="term" value="P:osmosensory signaling via phosphorelay pathway"/>
    <property type="evidence" value="ECO:0007669"/>
    <property type="project" value="TreeGrafter"/>
</dbReference>
<dbReference type="GO" id="GO:0030295">
    <property type="term" value="F:protein kinase activator activity"/>
    <property type="evidence" value="ECO:0007669"/>
    <property type="project" value="TreeGrafter"/>
</dbReference>
<evidence type="ECO:0000313" key="8">
    <source>
        <dbReference type="EMBL" id="PZF73355.1"/>
    </source>
</evidence>
<dbReference type="SUPFAM" id="SSF55874">
    <property type="entry name" value="ATPase domain of HSP90 chaperone/DNA topoisomerase II/histidine kinase"/>
    <property type="match status" value="1"/>
</dbReference>
<keyword evidence="4" id="KW-0808">Transferase</keyword>